<accession>A0AAV4KHW3</accession>
<evidence type="ECO:0000313" key="2">
    <source>
        <dbReference type="EMBL" id="GGR23165.1"/>
    </source>
</evidence>
<feature type="compositionally biased region" description="Low complexity" evidence="1">
    <location>
        <begin position="24"/>
        <end position="46"/>
    </location>
</feature>
<reference evidence="2 3" key="1">
    <citation type="journal article" date="2014" name="Int. J. Syst. Evol. Microbiol.">
        <title>Complete genome sequence of Corynebacterium casei LMG S-19264T (=DSM 44701T), isolated from a smear-ripened cheese.</title>
        <authorList>
            <consortium name="US DOE Joint Genome Institute (JGI-PGF)"/>
            <person name="Walter F."/>
            <person name="Albersmeier A."/>
            <person name="Kalinowski J."/>
            <person name="Ruckert C."/>
        </authorList>
    </citation>
    <scope>NUCLEOTIDE SEQUENCE [LARGE SCALE GENOMIC DNA]</scope>
    <source>
        <strain evidence="2 3">JCM 4205</strain>
    </source>
</reference>
<sequence length="215" mass="22242">MLACGGLLVACGGQPQADRPAPGPSATSGTPATASPSPSPSSSDASLEGRGPVLSVEQGPYPHTVRIVDAFVSPDAPESPAPKDLTYVQLVLKVAGTPGRPLKAPHPNAYWVVRYDGCKTAQEADSQVGCGGMDDGTAYFTEEDMHSPEFGPGVPRQFGDLAADTPYWTRAWQLVPEGADLSRARLCEGGRAEDPDNCVPLGTVRRDGGQGPTAG</sequence>
<dbReference type="EMBL" id="BMSJ01000004">
    <property type="protein sequence ID" value="GGR23165.1"/>
    <property type="molecule type" value="Genomic_DNA"/>
</dbReference>
<evidence type="ECO:0000256" key="1">
    <source>
        <dbReference type="SAM" id="MobiDB-lite"/>
    </source>
</evidence>
<dbReference type="AlphaFoldDB" id="A0AAV4KHW3"/>
<feature type="region of interest" description="Disordered" evidence="1">
    <location>
        <begin position="195"/>
        <end position="215"/>
    </location>
</feature>
<protein>
    <recommendedName>
        <fullName evidence="4">DUF4352 domain-containing protein</fullName>
    </recommendedName>
</protein>
<name>A0AAV4KHW3_9ACTN</name>
<gene>
    <name evidence="2" type="ORF">GCM10010497_26740</name>
</gene>
<comment type="caution">
    <text evidence="2">The sequence shown here is derived from an EMBL/GenBank/DDBJ whole genome shotgun (WGS) entry which is preliminary data.</text>
</comment>
<feature type="region of interest" description="Disordered" evidence="1">
    <location>
        <begin position="12"/>
        <end position="58"/>
    </location>
</feature>
<proteinExistence type="predicted"/>
<evidence type="ECO:0008006" key="4">
    <source>
        <dbReference type="Google" id="ProtNLM"/>
    </source>
</evidence>
<organism evidence="2 3">
    <name type="scientific">Streptomyces cinereoruber</name>
    <dbReference type="NCBI Taxonomy" id="67260"/>
    <lineage>
        <taxon>Bacteria</taxon>
        <taxon>Bacillati</taxon>
        <taxon>Actinomycetota</taxon>
        <taxon>Actinomycetes</taxon>
        <taxon>Kitasatosporales</taxon>
        <taxon>Streptomycetaceae</taxon>
        <taxon>Streptomyces</taxon>
    </lineage>
</organism>
<evidence type="ECO:0000313" key="3">
    <source>
        <dbReference type="Proteomes" id="UP000642014"/>
    </source>
</evidence>
<dbReference type="Proteomes" id="UP000642014">
    <property type="component" value="Unassembled WGS sequence"/>
</dbReference>